<keyword evidence="1" id="KW-0547">Nucleotide-binding</keyword>
<keyword evidence="2" id="KW-0067">ATP-binding</keyword>
<dbReference type="Proteomes" id="UP000765509">
    <property type="component" value="Unassembled WGS sequence"/>
</dbReference>
<sequence length="97" mass="10614">MGLGKTIQAIAPIGTSKEQLITNPQSSTPKIIIFPPHLITNLKSEISKHAQAGALQEDIYHAPTHHSLFKANILQCDIIISSDNTITQEFKQTNPSK</sequence>
<reference evidence="4" key="1">
    <citation type="submission" date="2021-03" db="EMBL/GenBank/DDBJ databases">
        <title>Draft genome sequence of rust myrtle Austropuccinia psidii MF-1, a brazilian biotype.</title>
        <authorList>
            <person name="Quecine M.C."/>
            <person name="Pachon D.M.R."/>
            <person name="Bonatelli M.L."/>
            <person name="Correr F.H."/>
            <person name="Franceschini L.M."/>
            <person name="Leite T.F."/>
            <person name="Margarido G.R.A."/>
            <person name="Almeida C.A."/>
            <person name="Ferrarezi J.A."/>
            <person name="Labate C.A."/>
        </authorList>
    </citation>
    <scope>NUCLEOTIDE SEQUENCE</scope>
    <source>
        <strain evidence="4">MF-1</strain>
    </source>
</reference>
<dbReference type="EMBL" id="AVOT02002340">
    <property type="protein sequence ID" value="MBW0470036.1"/>
    <property type="molecule type" value="Genomic_DNA"/>
</dbReference>
<dbReference type="InterPro" id="IPR027417">
    <property type="entry name" value="P-loop_NTPase"/>
</dbReference>
<evidence type="ECO:0000313" key="5">
    <source>
        <dbReference type="Proteomes" id="UP000765509"/>
    </source>
</evidence>
<dbReference type="OrthoDB" id="448448at2759"/>
<evidence type="ECO:0000256" key="1">
    <source>
        <dbReference type="ARBA" id="ARBA00022741"/>
    </source>
</evidence>
<dbReference type="InterPro" id="IPR038718">
    <property type="entry name" value="SNF2-like_sf"/>
</dbReference>
<dbReference type="AlphaFoldDB" id="A0A9Q3GJR8"/>
<organism evidence="4 5">
    <name type="scientific">Austropuccinia psidii MF-1</name>
    <dbReference type="NCBI Taxonomy" id="1389203"/>
    <lineage>
        <taxon>Eukaryota</taxon>
        <taxon>Fungi</taxon>
        <taxon>Dikarya</taxon>
        <taxon>Basidiomycota</taxon>
        <taxon>Pucciniomycotina</taxon>
        <taxon>Pucciniomycetes</taxon>
        <taxon>Pucciniales</taxon>
        <taxon>Sphaerophragmiaceae</taxon>
        <taxon>Austropuccinia</taxon>
    </lineage>
</organism>
<keyword evidence="5" id="KW-1185">Reference proteome</keyword>
<comment type="caution">
    <text evidence="4">The sequence shown here is derived from an EMBL/GenBank/DDBJ whole genome shotgun (WGS) entry which is preliminary data.</text>
</comment>
<gene>
    <name evidence="4" type="ORF">O181_009751</name>
</gene>
<dbReference type="InterPro" id="IPR000330">
    <property type="entry name" value="SNF2_N"/>
</dbReference>
<protein>
    <recommendedName>
        <fullName evidence="3">SNF2 N-terminal domain-containing protein</fullName>
    </recommendedName>
</protein>
<accession>A0A9Q3GJR8</accession>
<evidence type="ECO:0000313" key="4">
    <source>
        <dbReference type="EMBL" id="MBW0470036.1"/>
    </source>
</evidence>
<name>A0A9Q3GJR8_9BASI</name>
<dbReference type="SUPFAM" id="SSF52540">
    <property type="entry name" value="P-loop containing nucleoside triphosphate hydrolases"/>
    <property type="match status" value="1"/>
</dbReference>
<dbReference type="Gene3D" id="3.40.50.10810">
    <property type="entry name" value="Tandem AAA-ATPase domain"/>
    <property type="match status" value="1"/>
</dbReference>
<dbReference type="Pfam" id="PF00176">
    <property type="entry name" value="SNF2-rel_dom"/>
    <property type="match status" value="1"/>
</dbReference>
<dbReference type="GO" id="GO:0005524">
    <property type="term" value="F:ATP binding"/>
    <property type="evidence" value="ECO:0007669"/>
    <property type="project" value="InterPro"/>
</dbReference>
<proteinExistence type="predicted"/>
<feature type="domain" description="SNF2 N-terminal" evidence="3">
    <location>
        <begin position="1"/>
        <end position="88"/>
    </location>
</feature>
<evidence type="ECO:0000256" key="2">
    <source>
        <dbReference type="ARBA" id="ARBA00022840"/>
    </source>
</evidence>
<evidence type="ECO:0000259" key="3">
    <source>
        <dbReference type="Pfam" id="PF00176"/>
    </source>
</evidence>